<dbReference type="SUPFAM" id="SSF52540">
    <property type="entry name" value="P-loop containing nucleoside triphosphate hydrolases"/>
    <property type="match status" value="2"/>
</dbReference>
<evidence type="ECO:0000256" key="8">
    <source>
        <dbReference type="SAM" id="MobiDB-lite"/>
    </source>
</evidence>
<keyword evidence="5 7" id="KW-0694">RNA-binding</keyword>
<evidence type="ECO:0000256" key="4">
    <source>
        <dbReference type="ARBA" id="ARBA00022840"/>
    </source>
</evidence>
<name>A0A9Q0RTV7_BLOTA</name>
<dbReference type="InterPro" id="IPR001650">
    <property type="entry name" value="Helicase_C-like"/>
</dbReference>
<keyword evidence="12" id="KW-1185">Reference proteome</keyword>
<organism evidence="11 12">
    <name type="scientific">Blomia tropicalis</name>
    <name type="common">Mite</name>
    <dbReference type="NCBI Taxonomy" id="40697"/>
    <lineage>
        <taxon>Eukaryota</taxon>
        <taxon>Metazoa</taxon>
        <taxon>Ecdysozoa</taxon>
        <taxon>Arthropoda</taxon>
        <taxon>Chelicerata</taxon>
        <taxon>Arachnida</taxon>
        <taxon>Acari</taxon>
        <taxon>Acariformes</taxon>
        <taxon>Sarcoptiformes</taxon>
        <taxon>Astigmata</taxon>
        <taxon>Glycyphagoidea</taxon>
        <taxon>Echimyopodidae</taxon>
        <taxon>Blomia</taxon>
    </lineage>
</organism>
<dbReference type="InterPro" id="IPR000629">
    <property type="entry name" value="RNA-helicase_DEAD-box_CS"/>
</dbReference>
<keyword evidence="1 6" id="KW-0547">Nucleotide-binding</keyword>
<dbReference type="Gene3D" id="3.40.50.300">
    <property type="entry name" value="P-loop containing nucleotide triphosphate hydrolases"/>
    <property type="match status" value="2"/>
</dbReference>
<dbReference type="GO" id="GO:0005524">
    <property type="term" value="F:ATP binding"/>
    <property type="evidence" value="ECO:0007669"/>
    <property type="project" value="UniProtKB-UniRule"/>
</dbReference>
<dbReference type="InterPro" id="IPR027417">
    <property type="entry name" value="P-loop_NTPase"/>
</dbReference>
<dbReference type="GO" id="GO:0003723">
    <property type="term" value="F:RNA binding"/>
    <property type="evidence" value="ECO:0007669"/>
    <property type="project" value="UniProtKB-UniRule"/>
</dbReference>
<comment type="catalytic activity">
    <reaction evidence="7">
        <text>ATP + H2O = ADP + phosphate + H(+)</text>
        <dbReference type="Rhea" id="RHEA:13065"/>
        <dbReference type="ChEBI" id="CHEBI:15377"/>
        <dbReference type="ChEBI" id="CHEBI:15378"/>
        <dbReference type="ChEBI" id="CHEBI:30616"/>
        <dbReference type="ChEBI" id="CHEBI:43474"/>
        <dbReference type="ChEBI" id="CHEBI:456216"/>
        <dbReference type="EC" id="3.6.4.13"/>
    </reaction>
</comment>
<dbReference type="AlphaFoldDB" id="A0A9Q0RTV7"/>
<dbReference type="InterPro" id="IPR011545">
    <property type="entry name" value="DEAD/DEAH_box_helicase_dom"/>
</dbReference>
<dbReference type="PROSITE" id="PS51192">
    <property type="entry name" value="HELICASE_ATP_BIND_1"/>
    <property type="match status" value="1"/>
</dbReference>
<dbReference type="PROSITE" id="PS00039">
    <property type="entry name" value="DEAD_ATP_HELICASE"/>
    <property type="match status" value="1"/>
</dbReference>
<dbReference type="SMART" id="SM00490">
    <property type="entry name" value="HELICc"/>
    <property type="match status" value="1"/>
</dbReference>
<accession>A0A9Q0RTV7</accession>
<dbReference type="GO" id="GO:0016787">
    <property type="term" value="F:hydrolase activity"/>
    <property type="evidence" value="ECO:0007669"/>
    <property type="project" value="UniProtKB-KW"/>
</dbReference>
<evidence type="ECO:0000256" key="6">
    <source>
        <dbReference type="RuleBase" id="RU000492"/>
    </source>
</evidence>
<dbReference type="CDD" id="cd18787">
    <property type="entry name" value="SF2_C_DEAD"/>
    <property type="match status" value="1"/>
</dbReference>
<evidence type="ECO:0000313" key="12">
    <source>
        <dbReference type="Proteomes" id="UP001142055"/>
    </source>
</evidence>
<dbReference type="PROSITE" id="PS51194">
    <property type="entry name" value="HELICASE_CTER"/>
    <property type="match status" value="1"/>
</dbReference>
<evidence type="ECO:0000259" key="10">
    <source>
        <dbReference type="PROSITE" id="PS51194"/>
    </source>
</evidence>
<evidence type="ECO:0000259" key="9">
    <source>
        <dbReference type="PROSITE" id="PS51192"/>
    </source>
</evidence>
<feature type="domain" description="Helicase C-terminal" evidence="10">
    <location>
        <begin position="351"/>
        <end position="509"/>
    </location>
</feature>
<dbReference type="Pfam" id="PF00270">
    <property type="entry name" value="DEAD"/>
    <property type="match status" value="1"/>
</dbReference>
<keyword evidence="2 6" id="KW-0378">Hydrolase</keyword>
<evidence type="ECO:0000256" key="1">
    <source>
        <dbReference type="ARBA" id="ARBA00022741"/>
    </source>
</evidence>
<feature type="domain" description="Helicase ATP-binding" evidence="9">
    <location>
        <begin position="131"/>
        <end position="313"/>
    </location>
</feature>
<dbReference type="EC" id="3.6.4.13" evidence="7"/>
<dbReference type="Proteomes" id="UP001142055">
    <property type="component" value="Chromosome 1"/>
</dbReference>
<evidence type="ECO:0000313" key="11">
    <source>
        <dbReference type="EMBL" id="KAJ6225866.1"/>
    </source>
</evidence>
<feature type="compositionally biased region" description="Polar residues" evidence="8">
    <location>
        <begin position="23"/>
        <end position="42"/>
    </location>
</feature>
<dbReference type="EMBL" id="JAPWDV010000001">
    <property type="protein sequence ID" value="KAJ6225866.1"/>
    <property type="molecule type" value="Genomic_DNA"/>
</dbReference>
<feature type="region of interest" description="Disordered" evidence="8">
    <location>
        <begin position="16"/>
        <end position="56"/>
    </location>
</feature>
<keyword evidence="4 6" id="KW-0067">ATP-binding</keyword>
<comment type="similarity">
    <text evidence="6">Belongs to the DEAD box helicase family.</text>
</comment>
<comment type="caution">
    <text evidence="11">The sequence shown here is derived from an EMBL/GenBank/DDBJ whole genome shotgun (WGS) entry which is preliminary data.</text>
</comment>
<comment type="domain">
    <text evidence="7">The Q motif is unique to and characteristic of the DEAD box family of RNA helicases and controls ATP binding and hydrolysis.</text>
</comment>
<comment type="function">
    <text evidence="7">RNA helicase.</text>
</comment>
<gene>
    <name evidence="11" type="ORF">RDWZM_004411</name>
</gene>
<dbReference type="SMART" id="SM01178">
    <property type="entry name" value="DUF4217"/>
    <property type="match status" value="1"/>
</dbReference>
<proteinExistence type="inferred from homology"/>
<reference evidence="11" key="1">
    <citation type="submission" date="2022-12" db="EMBL/GenBank/DDBJ databases">
        <title>Genome assemblies of Blomia tropicalis.</title>
        <authorList>
            <person name="Cui Y."/>
        </authorList>
    </citation>
    <scope>NUCLEOTIDE SEQUENCE</scope>
    <source>
        <tissue evidence="11">Adult mites</tissue>
    </source>
</reference>
<dbReference type="SMART" id="SM00487">
    <property type="entry name" value="DEXDc"/>
    <property type="match status" value="1"/>
</dbReference>
<dbReference type="GO" id="GO:0003724">
    <property type="term" value="F:RNA helicase activity"/>
    <property type="evidence" value="ECO:0007669"/>
    <property type="project" value="UniProtKB-EC"/>
</dbReference>
<evidence type="ECO:0000256" key="7">
    <source>
        <dbReference type="RuleBase" id="RU365068"/>
    </source>
</evidence>
<dbReference type="OMA" id="IHEQICE"/>
<dbReference type="Pfam" id="PF00271">
    <property type="entry name" value="Helicase_C"/>
    <property type="match status" value="1"/>
</dbReference>
<dbReference type="CDD" id="cd17949">
    <property type="entry name" value="DEADc_DDX31"/>
    <property type="match status" value="1"/>
</dbReference>
<evidence type="ECO:0000256" key="2">
    <source>
        <dbReference type="ARBA" id="ARBA00022801"/>
    </source>
</evidence>
<dbReference type="PANTHER" id="PTHR24031">
    <property type="entry name" value="RNA HELICASE"/>
    <property type="match status" value="1"/>
</dbReference>
<keyword evidence="3 6" id="KW-0347">Helicase</keyword>
<dbReference type="InterPro" id="IPR014001">
    <property type="entry name" value="Helicase_ATP-bd"/>
</dbReference>
<dbReference type="InterPro" id="IPR025313">
    <property type="entry name" value="SPB4-like_CTE"/>
</dbReference>
<dbReference type="Pfam" id="PF13959">
    <property type="entry name" value="CTE_SPB4"/>
    <property type="match status" value="1"/>
</dbReference>
<sequence length="643" mass="73042">MEEELLLGNINTTKVNKSKIQESKSSNTKQQNQNILSSNNEKNPPKIHPQVSQNSNKIQDATNHVNPRLSRIFDDSLNQIEDIESLDVVTKHEDLFSELSFEQLGCTPLLVACLKQRFKLEIATKVQSLSIPALLNGKDALIKSATGSGKTLAYSIPLVHQLQAIEPKIIRTSGLYSIIIVPTRELALQTYDCLDLLLQPYRRIVLSLLVGGEKKKSEKARLRKGINILVATPGRLLDHLEHTTNLRMEKLKWLIIDEADRLYEQGFSAVIGQIIEHFHRSCPHHIQTVLLSATLSKGVKELAGLSLNQPAIVDVHDHQEQRMDSIVLPDSLENCYMIVPPKLRLVILCCLLVKSLERQSKDGTKMIVFISCQDAVDYFATLVNIVLNKQLESIGKQLTILQLHGNMSQNDRTQTFKKFHEATHGILFCTDVVSRGLDMPNVDLVLQMSAPPLVEDYVHRVGRTARVGSKGRSILLLLPSETKFVHHLQSQLSIRMTGIKVESYFNTLRSIKFESVKLHTDQERLAYLHNQLEEEVYSDENMHQMGAKAYLSYLRSYASYPHKMSYCLPFKELHLGHLAKNFALRESPSQLGANFHRNHQTMKMNRKIKDISSLKRRNIPLEDKVSEFGGMITLKKEKRPRNQ</sequence>
<evidence type="ECO:0000256" key="5">
    <source>
        <dbReference type="ARBA" id="ARBA00022884"/>
    </source>
</evidence>
<evidence type="ECO:0000256" key="3">
    <source>
        <dbReference type="ARBA" id="ARBA00022806"/>
    </source>
</evidence>
<protein>
    <recommendedName>
        <fullName evidence="7">ATP-dependent RNA helicase</fullName>
        <ecNumber evidence="7">3.6.4.13</ecNumber>
    </recommendedName>
</protein>